<dbReference type="Ensembl" id="ENSAMXT00005003130.1">
    <property type="protein sequence ID" value="ENSAMXP00005002770.1"/>
    <property type="gene ID" value="ENSAMXG00005001663.1"/>
</dbReference>
<keyword evidence="1" id="KW-0479">Metal-binding</keyword>
<sequence length="143" mass="16598">PTLSSYTQYYQSLELFLLVIPVIRALLLFRFQALGSYYVISFCFCGSSDGIDSKPLAFRSQKEMFMKMEESFKFCAKCGEKAFRHCRHSETCLNVYYCSKDCQKEDWSLHKKFCPQLRKAAIDRLVEWVTSHPAFSPSSPART</sequence>
<dbReference type="InterPro" id="IPR002893">
    <property type="entry name" value="Znf_MYND"/>
</dbReference>
<dbReference type="GO" id="GO:0008270">
    <property type="term" value="F:zinc ion binding"/>
    <property type="evidence" value="ECO:0007669"/>
    <property type="project" value="UniProtKB-KW"/>
</dbReference>
<dbReference type="InterPro" id="IPR052839">
    <property type="entry name" value="Mito_gene_expr_regulator"/>
</dbReference>
<evidence type="ECO:0000256" key="2">
    <source>
        <dbReference type="ARBA" id="ARBA00022771"/>
    </source>
</evidence>
<dbReference type="SUPFAM" id="SSF144232">
    <property type="entry name" value="HIT/MYND zinc finger-like"/>
    <property type="match status" value="1"/>
</dbReference>
<reference evidence="7" key="1">
    <citation type="submission" date="2025-08" db="UniProtKB">
        <authorList>
            <consortium name="Ensembl"/>
        </authorList>
    </citation>
    <scope>IDENTIFICATION</scope>
</reference>
<dbReference type="Pfam" id="PF24324">
    <property type="entry name" value="MYND_ZMYND11_ZMYD8"/>
    <property type="match status" value="1"/>
</dbReference>
<accession>A0A8B9J597</accession>
<evidence type="ECO:0000259" key="6">
    <source>
        <dbReference type="PROSITE" id="PS50865"/>
    </source>
</evidence>
<evidence type="ECO:0000256" key="3">
    <source>
        <dbReference type="ARBA" id="ARBA00022833"/>
    </source>
</evidence>
<evidence type="ECO:0000256" key="5">
    <source>
        <dbReference type="SAM" id="Phobius"/>
    </source>
</evidence>
<proteinExistence type="predicted"/>
<dbReference type="PANTHER" id="PTHR46920">
    <property type="match status" value="1"/>
</dbReference>
<name>A0A8B9J597_ASTMX</name>
<dbReference type="Gene3D" id="6.10.140.2220">
    <property type="match status" value="1"/>
</dbReference>
<keyword evidence="5" id="KW-1133">Transmembrane helix</keyword>
<organism evidence="7 8">
    <name type="scientific">Astyanax mexicanus</name>
    <name type="common">Blind cave fish</name>
    <name type="synonym">Astyanax fasciatus mexicanus</name>
    <dbReference type="NCBI Taxonomy" id="7994"/>
    <lineage>
        <taxon>Eukaryota</taxon>
        <taxon>Metazoa</taxon>
        <taxon>Chordata</taxon>
        <taxon>Craniata</taxon>
        <taxon>Vertebrata</taxon>
        <taxon>Euteleostomi</taxon>
        <taxon>Actinopterygii</taxon>
        <taxon>Neopterygii</taxon>
        <taxon>Teleostei</taxon>
        <taxon>Ostariophysi</taxon>
        <taxon>Characiformes</taxon>
        <taxon>Characoidei</taxon>
        <taxon>Acestrorhamphidae</taxon>
        <taxon>Acestrorhamphinae</taxon>
        <taxon>Astyanax</taxon>
    </lineage>
</organism>
<dbReference type="PROSITE" id="PS50865">
    <property type="entry name" value="ZF_MYND_2"/>
    <property type="match status" value="1"/>
</dbReference>
<evidence type="ECO:0000313" key="7">
    <source>
        <dbReference type="Ensembl" id="ENSAMXP00005002770.1"/>
    </source>
</evidence>
<evidence type="ECO:0000256" key="4">
    <source>
        <dbReference type="PROSITE-ProRule" id="PRU00134"/>
    </source>
</evidence>
<feature type="transmembrane region" description="Helical" evidence="5">
    <location>
        <begin position="12"/>
        <end position="31"/>
    </location>
</feature>
<evidence type="ECO:0000256" key="1">
    <source>
        <dbReference type="ARBA" id="ARBA00022723"/>
    </source>
</evidence>
<keyword evidence="5" id="KW-0472">Membrane</keyword>
<dbReference type="AlphaFoldDB" id="A0A8B9J597"/>
<feature type="domain" description="MYND-type" evidence="6">
    <location>
        <begin position="75"/>
        <end position="114"/>
    </location>
</feature>
<dbReference type="PANTHER" id="PTHR46920:SF2">
    <property type="entry name" value="MSS51 MITOCHONDRIAL TRANSLATIONAL ACTIVATOR"/>
    <property type="match status" value="1"/>
</dbReference>
<dbReference type="InterPro" id="IPR057053">
    <property type="entry name" value="MYND_ZMYND11_ZMYD8"/>
</dbReference>
<evidence type="ECO:0000313" key="8">
    <source>
        <dbReference type="Proteomes" id="UP000694621"/>
    </source>
</evidence>
<keyword evidence="5" id="KW-0812">Transmembrane</keyword>
<keyword evidence="2 4" id="KW-0863">Zinc-finger</keyword>
<protein>
    <recommendedName>
        <fullName evidence="6">MYND-type domain-containing protein</fullName>
    </recommendedName>
</protein>
<dbReference type="Proteomes" id="UP000694621">
    <property type="component" value="Unplaced"/>
</dbReference>
<keyword evidence="3" id="KW-0862">Zinc</keyword>